<feature type="domain" description="Carrier" evidence="1">
    <location>
        <begin position="6"/>
        <end position="81"/>
    </location>
</feature>
<dbReference type="InterPro" id="IPR009081">
    <property type="entry name" value="PP-bd_ACP"/>
</dbReference>
<dbReference type="SUPFAM" id="SSF47336">
    <property type="entry name" value="ACP-like"/>
    <property type="match status" value="1"/>
</dbReference>
<evidence type="ECO:0000313" key="3">
    <source>
        <dbReference type="Proteomes" id="UP000315673"/>
    </source>
</evidence>
<evidence type="ECO:0000259" key="1">
    <source>
        <dbReference type="PROSITE" id="PS50075"/>
    </source>
</evidence>
<dbReference type="PROSITE" id="PS50075">
    <property type="entry name" value="CARRIER"/>
    <property type="match status" value="1"/>
</dbReference>
<dbReference type="EMBL" id="CP042306">
    <property type="protein sequence ID" value="QDZ08073.1"/>
    <property type="molecule type" value="Genomic_DNA"/>
</dbReference>
<gene>
    <name evidence="2" type="ORF">FPZ24_11755</name>
</gene>
<dbReference type="Gene3D" id="1.10.1200.10">
    <property type="entry name" value="ACP-like"/>
    <property type="match status" value="1"/>
</dbReference>
<dbReference type="AlphaFoldDB" id="A0A5B8LIS0"/>
<dbReference type="OrthoDB" id="9811033at2"/>
<dbReference type="RefSeq" id="WP_146572207.1">
    <property type="nucleotide sequence ID" value="NZ_CP042306.1"/>
</dbReference>
<evidence type="ECO:0000313" key="2">
    <source>
        <dbReference type="EMBL" id="QDZ08073.1"/>
    </source>
</evidence>
<reference evidence="2 3" key="1">
    <citation type="submission" date="2019-07" db="EMBL/GenBank/DDBJ databases">
        <title>Full genome sequence of Sphingomonas sp. 4R-6-7(HKS19).</title>
        <authorList>
            <person name="Im W.-T."/>
        </authorList>
    </citation>
    <scope>NUCLEOTIDE SEQUENCE [LARGE SCALE GENOMIC DNA]</scope>
    <source>
        <strain evidence="2 3">HKS19</strain>
    </source>
</reference>
<dbReference type="Proteomes" id="UP000315673">
    <property type="component" value="Chromosome"/>
</dbReference>
<dbReference type="InterPro" id="IPR036736">
    <property type="entry name" value="ACP-like_sf"/>
</dbReference>
<accession>A0A5B8LIS0</accession>
<name>A0A5B8LIS0_9SPHN</name>
<protein>
    <submittedName>
        <fullName evidence="2">Acyl carrier protein</fullName>
    </submittedName>
</protein>
<dbReference type="KEGG" id="spai:FPZ24_11755"/>
<proteinExistence type="predicted"/>
<dbReference type="Pfam" id="PF00550">
    <property type="entry name" value="PP-binding"/>
    <property type="match status" value="1"/>
</dbReference>
<keyword evidence="3" id="KW-1185">Reference proteome</keyword>
<sequence length="83" mass="8951">MEQSRAAILETIQGIVESVLGVPGVAMTEDTTAQDVDGWDSLTHVQIIVAIEQHYNIRFSFSEVAQLENAGSLIDAVLRHTGG</sequence>
<organism evidence="2 3">
    <name type="scientific">Sphingomonas panacisoli</name>
    <dbReference type="NCBI Taxonomy" id="1813879"/>
    <lineage>
        <taxon>Bacteria</taxon>
        <taxon>Pseudomonadati</taxon>
        <taxon>Pseudomonadota</taxon>
        <taxon>Alphaproteobacteria</taxon>
        <taxon>Sphingomonadales</taxon>
        <taxon>Sphingomonadaceae</taxon>
        <taxon>Sphingomonas</taxon>
    </lineage>
</organism>